<name>A0AAD4SB36_9MAGN</name>
<gene>
    <name evidence="1" type="ORF">MKW98_019524</name>
</gene>
<dbReference type="EMBL" id="JAJJMB010012638">
    <property type="protein sequence ID" value="KAI3874951.1"/>
    <property type="molecule type" value="Genomic_DNA"/>
</dbReference>
<evidence type="ECO:0000313" key="2">
    <source>
        <dbReference type="Proteomes" id="UP001202328"/>
    </source>
</evidence>
<sequence>FLIHLLHHHAPGLSYQQLPISRWQKSLSRFRHIFGLNHRGRYPDIPKYYISGNHYNGYSATLSRNPKKARQKSPATKEMWQTNLLKAVILALKWTGDQLSLFLILLVFCKALKKNEVLWTKWPRLGAGVGNWREEFSSIPKFVLKLEHVDKSCNRFC</sequence>
<feature type="non-terminal residue" evidence="1">
    <location>
        <position position="157"/>
    </location>
</feature>
<keyword evidence="2" id="KW-1185">Reference proteome</keyword>
<organism evidence="1 2">
    <name type="scientific">Papaver atlanticum</name>
    <dbReference type="NCBI Taxonomy" id="357466"/>
    <lineage>
        <taxon>Eukaryota</taxon>
        <taxon>Viridiplantae</taxon>
        <taxon>Streptophyta</taxon>
        <taxon>Embryophyta</taxon>
        <taxon>Tracheophyta</taxon>
        <taxon>Spermatophyta</taxon>
        <taxon>Magnoliopsida</taxon>
        <taxon>Ranunculales</taxon>
        <taxon>Papaveraceae</taxon>
        <taxon>Papaveroideae</taxon>
        <taxon>Papaver</taxon>
    </lineage>
</organism>
<evidence type="ECO:0000313" key="1">
    <source>
        <dbReference type="EMBL" id="KAI3874951.1"/>
    </source>
</evidence>
<dbReference type="Proteomes" id="UP001202328">
    <property type="component" value="Unassembled WGS sequence"/>
</dbReference>
<protein>
    <submittedName>
        <fullName evidence="1">Uncharacterized protein</fullName>
    </submittedName>
</protein>
<reference evidence="1" key="1">
    <citation type="submission" date="2022-04" db="EMBL/GenBank/DDBJ databases">
        <title>A functionally conserved STORR gene fusion in Papaver species that diverged 16.8 million years ago.</title>
        <authorList>
            <person name="Catania T."/>
        </authorList>
    </citation>
    <scope>NUCLEOTIDE SEQUENCE</scope>
    <source>
        <strain evidence="1">S-188037</strain>
    </source>
</reference>
<accession>A0AAD4SB36</accession>
<proteinExistence type="predicted"/>
<dbReference type="AlphaFoldDB" id="A0AAD4SB36"/>
<comment type="caution">
    <text evidence="1">The sequence shown here is derived from an EMBL/GenBank/DDBJ whole genome shotgun (WGS) entry which is preliminary data.</text>
</comment>